<dbReference type="KEGG" id="blr:BRLA_c041040"/>
<keyword evidence="3" id="KW-1185">Reference proteome</keyword>
<evidence type="ECO:0000313" key="3">
    <source>
        <dbReference type="Proteomes" id="UP000005850"/>
    </source>
</evidence>
<reference evidence="2 3" key="1">
    <citation type="journal article" date="2011" name="J. Bacteriol.">
        <title>Genome sequence of Brevibacillus laterosporus LMG 15441, a pathogen of invertebrates.</title>
        <authorList>
            <person name="Djukic M."/>
            <person name="Poehlein A."/>
            <person name="Thurmer A."/>
            <person name="Daniel R."/>
        </authorList>
    </citation>
    <scope>NUCLEOTIDE SEQUENCE [LARGE SCALE GENOMIC DNA]</scope>
    <source>
        <strain evidence="2 3">LMG 15441</strain>
    </source>
</reference>
<dbReference type="AlphaFoldDB" id="A0A075RAG6"/>
<name>A0A075RAG6_BRELA</name>
<evidence type="ECO:0000313" key="2">
    <source>
        <dbReference type="EMBL" id="AIG28381.1"/>
    </source>
</evidence>
<dbReference type="HOGENOM" id="CLU_080936_0_0_9"/>
<dbReference type="EMBL" id="CP007806">
    <property type="protein sequence ID" value="AIG28381.1"/>
    <property type="molecule type" value="Genomic_DNA"/>
</dbReference>
<organism evidence="2 3">
    <name type="scientific">Brevibacillus laterosporus LMG 15441</name>
    <dbReference type="NCBI Taxonomy" id="1042163"/>
    <lineage>
        <taxon>Bacteria</taxon>
        <taxon>Bacillati</taxon>
        <taxon>Bacillota</taxon>
        <taxon>Bacilli</taxon>
        <taxon>Bacillales</taxon>
        <taxon>Paenibacillaceae</taxon>
        <taxon>Brevibacillus</taxon>
    </lineage>
</organism>
<dbReference type="Proteomes" id="UP000005850">
    <property type="component" value="Chromosome"/>
</dbReference>
<dbReference type="InterPro" id="IPR009370">
    <property type="entry name" value="YutD-like"/>
</dbReference>
<dbReference type="eggNOG" id="COG4470">
    <property type="taxonomic scope" value="Bacteria"/>
</dbReference>
<dbReference type="RefSeq" id="WP_003334621.1">
    <property type="nucleotide sequence ID" value="NZ_CP007806.1"/>
</dbReference>
<feature type="compositionally biased region" description="Basic and acidic residues" evidence="1">
    <location>
        <begin position="149"/>
        <end position="192"/>
    </location>
</feature>
<proteinExistence type="predicted"/>
<protein>
    <recommendedName>
        <fullName evidence="4">DUF1027 domain-containing protein</fullName>
    </recommendedName>
</protein>
<dbReference type="Pfam" id="PF06265">
    <property type="entry name" value="YutD-like"/>
    <property type="match status" value="1"/>
</dbReference>
<dbReference type="STRING" id="1042163.BRLA_c041040"/>
<dbReference type="InterPro" id="IPR038141">
    <property type="entry name" value="YutD-like_sf"/>
</dbReference>
<feature type="region of interest" description="Disordered" evidence="1">
    <location>
        <begin position="107"/>
        <end position="217"/>
    </location>
</feature>
<dbReference type="Gene3D" id="3.50.4.20">
    <property type="match status" value="1"/>
</dbReference>
<evidence type="ECO:0008006" key="4">
    <source>
        <dbReference type="Google" id="ProtNLM"/>
    </source>
</evidence>
<sequence>MFEVLEEEEVLLIRLQAGVYELLEENRDGWNLEVCKERYSDVLDKYDYIVGDWGYGQLRLRGFFENTNRKVPFEQKIAALDEYLQEYCNFGCAYFVLKRTKRLNESELEDETDQTLIDLESLDKESSSQATQTPTRPRNYERPFKRRSDKNDKPSRFPRQDRERPNKEGKDGKDRGNSKANRTEQISKEKRANNQAPKGPRVKPAAPPTKKVIQTEK</sequence>
<accession>A0A075RAG6</accession>
<feature type="compositionally biased region" description="Polar residues" evidence="1">
    <location>
        <begin position="127"/>
        <end position="136"/>
    </location>
</feature>
<gene>
    <name evidence="2" type="ORF">BRLA_c041040</name>
</gene>
<evidence type="ECO:0000256" key="1">
    <source>
        <dbReference type="SAM" id="MobiDB-lite"/>
    </source>
</evidence>